<evidence type="ECO:0008006" key="4">
    <source>
        <dbReference type="Google" id="ProtNLM"/>
    </source>
</evidence>
<dbReference type="STRING" id="1670800.BSQ44_18075"/>
<name>A0A1L3SUS2_9HYPH</name>
<evidence type="ECO:0000313" key="2">
    <source>
        <dbReference type="EMBL" id="APH73062.1"/>
    </source>
</evidence>
<reference evidence="3" key="1">
    <citation type="submission" date="2016-11" db="EMBL/GenBank/DDBJ databases">
        <title>Mesorhizobium oceanicum sp. nov., isolated from deep seawater in South China Sea.</title>
        <authorList>
            <person name="Fu G.-Y."/>
        </authorList>
    </citation>
    <scope>NUCLEOTIDE SEQUENCE [LARGE SCALE GENOMIC DNA]</scope>
    <source>
        <strain evidence="3">B7</strain>
    </source>
</reference>
<protein>
    <recommendedName>
        <fullName evidence="4">DUF3307 domain-containing protein</fullName>
    </recommendedName>
</protein>
<evidence type="ECO:0000256" key="1">
    <source>
        <dbReference type="SAM" id="Phobius"/>
    </source>
</evidence>
<dbReference type="Proteomes" id="UP000182840">
    <property type="component" value="Chromosome"/>
</dbReference>
<gene>
    <name evidence="2" type="ORF">BSQ44_18075</name>
</gene>
<evidence type="ECO:0000313" key="3">
    <source>
        <dbReference type="Proteomes" id="UP000182840"/>
    </source>
</evidence>
<dbReference type="EMBL" id="CP018171">
    <property type="protein sequence ID" value="APH73062.1"/>
    <property type="molecule type" value="Genomic_DNA"/>
</dbReference>
<keyword evidence="1" id="KW-1133">Transmembrane helix</keyword>
<sequence length="131" mass="14081">MDDILTLTIGVLACFQVKHFVADYLLQPPWLIRGKGHFGCAGGYVHAGIHAVGSIPALLLAGLPFGPLLMFLAAEFVIHFAIDHIKARISMGSEKGPTTASYWALHGADQLIHQLTYLAMTALAIGWTMPA</sequence>
<dbReference type="AlphaFoldDB" id="A0A1L3SUS2"/>
<feature type="transmembrane region" description="Helical" evidence="1">
    <location>
        <begin position="65"/>
        <end position="82"/>
    </location>
</feature>
<dbReference type="Pfam" id="PF11750">
    <property type="entry name" value="DUF3307"/>
    <property type="match status" value="1"/>
</dbReference>
<dbReference type="KEGG" id="meso:BSQ44_18075"/>
<keyword evidence="3" id="KW-1185">Reference proteome</keyword>
<keyword evidence="1" id="KW-0812">Transmembrane</keyword>
<organism evidence="2 3">
    <name type="scientific">Aquibium oceanicum</name>
    <dbReference type="NCBI Taxonomy" id="1670800"/>
    <lineage>
        <taxon>Bacteria</taxon>
        <taxon>Pseudomonadati</taxon>
        <taxon>Pseudomonadota</taxon>
        <taxon>Alphaproteobacteria</taxon>
        <taxon>Hyphomicrobiales</taxon>
        <taxon>Phyllobacteriaceae</taxon>
        <taxon>Aquibium</taxon>
    </lineage>
</organism>
<proteinExistence type="predicted"/>
<accession>A0A1L3SUS2</accession>
<dbReference type="RefSeq" id="WP_072606534.1">
    <property type="nucleotide sequence ID" value="NZ_CP018171.1"/>
</dbReference>
<keyword evidence="1" id="KW-0472">Membrane</keyword>
<dbReference type="InterPro" id="IPR021737">
    <property type="entry name" value="Phage_phiKZ_Orf197"/>
</dbReference>